<reference evidence="2" key="1">
    <citation type="submission" date="2020-11" db="EMBL/GenBank/DDBJ databases">
        <title>Nocardia NEAU-351.nov., a novel actinomycete isolated from the cow dung.</title>
        <authorList>
            <person name="Zhang X."/>
        </authorList>
    </citation>
    <scope>NUCLEOTIDE SEQUENCE</scope>
    <source>
        <strain evidence="2">NEAU-351</strain>
    </source>
</reference>
<gene>
    <name evidence="2" type="ORF">IT779_15510</name>
</gene>
<comment type="caution">
    <text evidence="2">The sequence shown here is derived from an EMBL/GenBank/DDBJ whole genome shotgun (WGS) entry which is preliminary data.</text>
</comment>
<feature type="region of interest" description="Disordered" evidence="1">
    <location>
        <begin position="1"/>
        <end position="37"/>
    </location>
</feature>
<evidence type="ECO:0000256" key="1">
    <source>
        <dbReference type="SAM" id="MobiDB-lite"/>
    </source>
</evidence>
<evidence type="ECO:0000313" key="2">
    <source>
        <dbReference type="EMBL" id="MBH0777682.1"/>
    </source>
</evidence>
<keyword evidence="3" id="KW-1185">Reference proteome</keyword>
<protein>
    <submittedName>
        <fullName evidence="2">Uncharacterized protein</fullName>
    </submittedName>
</protein>
<accession>A0A931N3F4</accession>
<dbReference type="RefSeq" id="WP_196149995.1">
    <property type="nucleotide sequence ID" value="NZ_JADMLG010000005.1"/>
</dbReference>
<sequence length="230" mass="23880">MTAKPRTRPTRNTAARPTGEVVAIPSTLWPTGPDPLDPGHRWPAPILTRAVEEFCPPGGRVSLLNRHAPATRGELRAVHADTTAAYTLIESLGHPTDPAPHTGTAPGAGPVGAGSVDLVVVSLLADHLDPVTTAEHTVSQAVSRLAVGGVLVVLGRCRHSRTGVLLDPAGPVVAAAQAADLLYLQHVIAAPVTEDTITRTASADPPDGPARHVVAHIDVFAFLLPHTTQD</sequence>
<proteinExistence type="predicted"/>
<name>A0A931N3F4_9NOCA</name>
<dbReference type="EMBL" id="JADMLG010000005">
    <property type="protein sequence ID" value="MBH0777682.1"/>
    <property type="molecule type" value="Genomic_DNA"/>
</dbReference>
<evidence type="ECO:0000313" key="3">
    <source>
        <dbReference type="Proteomes" id="UP000655751"/>
    </source>
</evidence>
<organism evidence="2 3">
    <name type="scientific">Nocardia bovistercoris</name>
    <dbReference type="NCBI Taxonomy" id="2785916"/>
    <lineage>
        <taxon>Bacteria</taxon>
        <taxon>Bacillati</taxon>
        <taxon>Actinomycetota</taxon>
        <taxon>Actinomycetes</taxon>
        <taxon>Mycobacteriales</taxon>
        <taxon>Nocardiaceae</taxon>
        <taxon>Nocardia</taxon>
    </lineage>
</organism>
<dbReference type="AlphaFoldDB" id="A0A931N3F4"/>
<dbReference type="Proteomes" id="UP000655751">
    <property type="component" value="Unassembled WGS sequence"/>
</dbReference>